<dbReference type="Pfam" id="PF00609">
    <property type="entry name" value="DAGK_acc"/>
    <property type="match status" value="1"/>
</dbReference>
<dbReference type="GO" id="GO:0008270">
    <property type="term" value="F:zinc ion binding"/>
    <property type="evidence" value="ECO:0007669"/>
    <property type="project" value="UniProtKB-KW"/>
</dbReference>
<dbReference type="InterPro" id="IPR047471">
    <property type="entry name" value="C1_DGKbeta-like_rpt1"/>
</dbReference>
<comment type="caution">
    <text evidence="17">The sequence shown here is derived from an EMBL/GenBank/DDBJ whole genome shotgun (WGS) entry which is preliminary data.</text>
</comment>
<dbReference type="Pfam" id="PF13499">
    <property type="entry name" value="EF-hand_7"/>
    <property type="match status" value="1"/>
</dbReference>
<feature type="region of interest" description="Disordered" evidence="13">
    <location>
        <begin position="728"/>
        <end position="761"/>
    </location>
</feature>
<dbReference type="PANTHER" id="PTHR11255:SF48">
    <property type="entry name" value="DIACYLGLYCEROL KINASE 1"/>
    <property type="match status" value="1"/>
</dbReference>
<dbReference type="CDD" id="cd20851">
    <property type="entry name" value="C1_DGK_typeI_like_rpt2"/>
    <property type="match status" value="1"/>
</dbReference>
<feature type="region of interest" description="Disordered" evidence="13">
    <location>
        <begin position="302"/>
        <end position="330"/>
    </location>
</feature>
<feature type="compositionally biased region" description="Low complexity" evidence="13">
    <location>
        <begin position="732"/>
        <end position="745"/>
    </location>
</feature>
<dbReference type="PROSITE" id="PS50146">
    <property type="entry name" value="DAGK"/>
    <property type="match status" value="1"/>
</dbReference>
<evidence type="ECO:0000256" key="4">
    <source>
        <dbReference type="ARBA" id="ARBA00022723"/>
    </source>
</evidence>
<dbReference type="EMBL" id="MTYJ01000141">
    <property type="protein sequence ID" value="OQV12578.1"/>
    <property type="molecule type" value="Genomic_DNA"/>
</dbReference>
<keyword evidence="10" id="KW-0106">Calcium</keyword>
<evidence type="ECO:0000256" key="1">
    <source>
        <dbReference type="ARBA" id="ARBA00001383"/>
    </source>
</evidence>
<dbReference type="CDD" id="cd00051">
    <property type="entry name" value="EFh"/>
    <property type="match status" value="1"/>
</dbReference>
<dbReference type="AlphaFoldDB" id="A0A1W0WBM3"/>
<dbReference type="PROSITE" id="PS00479">
    <property type="entry name" value="ZF_DAG_PE_1"/>
    <property type="match status" value="2"/>
</dbReference>
<dbReference type="Pfam" id="PF14513">
    <property type="entry name" value="DAG_kinase_N"/>
    <property type="match status" value="3"/>
</dbReference>
<dbReference type="PROSITE" id="PS50222">
    <property type="entry name" value="EF_HAND_2"/>
    <property type="match status" value="2"/>
</dbReference>
<dbReference type="PROSITE" id="PS00018">
    <property type="entry name" value="EF_HAND_1"/>
    <property type="match status" value="2"/>
</dbReference>
<dbReference type="InterPro" id="IPR037607">
    <property type="entry name" value="DGK"/>
</dbReference>
<dbReference type="Pfam" id="PF00781">
    <property type="entry name" value="DAGK_cat"/>
    <property type="match status" value="1"/>
</dbReference>
<evidence type="ECO:0000256" key="12">
    <source>
        <dbReference type="RuleBase" id="RU361128"/>
    </source>
</evidence>
<evidence type="ECO:0000256" key="10">
    <source>
        <dbReference type="ARBA" id="ARBA00022837"/>
    </source>
</evidence>
<dbReference type="InterPro" id="IPR001206">
    <property type="entry name" value="Diacylglycerol_kinase_cat_dom"/>
</dbReference>
<dbReference type="Gene3D" id="2.60.200.40">
    <property type="match status" value="1"/>
</dbReference>
<gene>
    <name evidence="17" type="ORF">BV898_13145</name>
</gene>
<keyword evidence="8 12" id="KW-0418">Kinase</keyword>
<feature type="compositionally biased region" description="Polar residues" evidence="13">
    <location>
        <begin position="307"/>
        <end position="330"/>
    </location>
</feature>
<dbReference type="Pfam" id="PF00130">
    <property type="entry name" value="C1_1"/>
    <property type="match status" value="2"/>
</dbReference>
<evidence type="ECO:0000256" key="2">
    <source>
        <dbReference type="ARBA" id="ARBA00009280"/>
    </source>
</evidence>
<dbReference type="InterPro" id="IPR016064">
    <property type="entry name" value="NAD/diacylglycerol_kinase_sf"/>
</dbReference>
<dbReference type="SMART" id="SM00109">
    <property type="entry name" value="C1"/>
    <property type="match status" value="2"/>
</dbReference>
<dbReference type="GO" id="GO:0004143">
    <property type="term" value="F:ATP-dependent diacylglycerol kinase activity"/>
    <property type="evidence" value="ECO:0007669"/>
    <property type="project" value="UniProtKB-EC"/>
</dbReference>
<dbReference type="EC" id="2.7.1.107" evidence="12"/>
<dbReference type="InterPro" id="IPR002048">
    <property type="entry name" value="EF_hand_dom"/>
</dbReference>
<evidence type="ECO:0000313" key="18">
    <source>
        <dbReference type="Proteomes" id="UP000192578"/>
    </source>
</evidence>
<keyword evidence="18" id="KW-1185">Reference proteome</keyword>
<evidence type="ECO:0000256" key="11">
    <source>
        <dbReference type="ARBA" id="ARBA00022840"/>
    </source>
</evidence>
<evidence type="ECO:0000256" key="8">
    <source>
        <dbReference type="ARBA" id="ARBA00022777"/>
    </source>
</evidence>
<evidence type="ECO:0000259" key="14">
    <source>
        <dbReference type="PROSITE" id="PS50081"/>
    </source>
</evidence>
<evidence type="ECO:0000259" key="15">
    <source>
        <dbReference type="PROSITE" id="PS50146"/>
    </source>
</evidence>
<dbReference type="SUPFAM" id="SSF111331">
    <property type="entry name" value="NAD kinase/diacylglycerol kinase-like"/>
    <property type="match status" value="1"/>
</dbReference>
<dbReference type="PANTHER" id="PTHR11255">
    <property type="entry name" value="DIACYLGLYCEROL KINASE"/>
    <property type="match status" value="1"/>
</dbReference>
<dbReference type="SMART" id="SM00046">
    <property type="entry name" value="DAGKc"/>
    <property type="match status" value="1"/>
</dbReference>
<evidence type="ECO:0000259" key="16">
    <source>
        <dbReference type="PROSITE" id="PS50222"/>
    </source>
</evidence>
<evidence type="ECO:0000313" key="17">
    <source>
        <dbReference type="EMBL" id="OQV12578.1"/>
    </source>
</evidence>
<dbReference type="SUPFAM" id="SSF57889">
    <property type="entry name" value="Cysteine-rich domain"/>
    <property type="match status" value="2"/>
</dbReference>
<dbReference type="FunFam" id="3.40.50.10330:FF:000003">
    <property type="entry name" value="Diacylglycerol kinase"/>
    <property type="match status" value="1"/>
</dbReference>
<feature type="compositionally biased region" description="Polar residues" evidence="13">
    <location>
        <begin position="230"/>
        <end position="250"/>
    </location>
</feature>
<dbReference type="GO" id="GO:0005509">
    <property type="term" value="F:calcium ion binding"/>
    <property type="evidence" value="ECO:0007669"/>
    <property type="project" value="InterPro"/>
</dbReference>
<proteinExistence type="inferred from homology"/>
<dbReference type="Gene3D" id="1.10.238.10">
    <property type="entry name" value="EF-hand"/>
    <property type="match status" value="1"/>
</dbReference>
<dbReference type="InterPro" id="IPR011992">
    <property type="entry name" value="EF-hand-dom_pair"/>
</dbReference>
<reference evidence="18" key="1">
    <citation type="submission" date="2017-01" db="EMBL/GenBank/DDBJ databases">
        <title>Comparative genomics of anhydrobiosis in the tardigrade Hypsibius dujardini.</title>
        <authorList>
            <person name="Yoshida Y."/>
            <person name="Koutsovoulos G."/>
            <person name="Laetsch D."/>
            <person name="Stevens L."/>
            <person name="Kumar S."/>
            <person name="Horikawa D."/>
            <person name="Ishino K."/>
            <person name="Komine S."/>
            <person name="Tomita M."/>
            <person name="Blaxter M."/>
            <person name="Arakawa K."/>
        </authorList>
    </citation>
    <scope>NUCLEOTIDE SEQUENCE [LARGE SCALE GENOMIC DNA]</scope>
    <source>
        <strain evidence="18">Z151</strain>
    </source>
</reference>
<dbReference type="OrthoDB" id="242257at2759"/>
<evidence type="ECO:0000256" key="6">
    <source>
        <dbReference type="ARBA" id="ARBA00022741"/>
    </source>
</evidence>
<feature type="domain" description="Phorbol-ester/DAG-type" evidence="14">
    <location>
        <begin position="636"/>
        <end position="685"/>
    </location>
</feature>
<feature type="compositionally biased region" description="Acidic residues" evidence="13">
    <location>
        <begin position="78"/>
        <end position="88"/>
    </location>
</feature>
<feature type="domain" description="DAGKc" evidence="15">
    <location>
        <begin position="767"/>
        <end position="902"/>
    </location>
</feature>
<dbReference type="InterPro" id="IPR017438">
    <property type="entry name" value="ATP-NAD_kinase_N"/>
</dbReference>
<feature type="compositionally biased region" description="Polar residues" evidence="13">
    <location>
        <begin position="752"/>
        <end position="761"/>
    </location>
</feature>
<dbReference type="FunFam" id="1.10.238.10:FF:000017">
    <property type="entry name" value="Diacylglycerol kinase"/>
    <property type="match status" value="1"/>
</dbReference>
<keyword evidence="9" id="KW-0862">Zinc</keyword>
<dbReference type="Proteomes" id="UP000192578">
    <property type="component" value="Unassembled WGS sequence"/>
</dbReference>
<organism evidence="17 18">
    <name type="scientific">Hypsibius exemplaris</name>
    <name type="common">Freshwater tardigrade</name>
    <dbReference type="NCBI Taxonomy" id="2072580"/>
    <lineage>
        <taxon>Eukaryota</taxon>
        <taxon>Metazoa</taxon>
        <taxon>Ecdysozoa</taxon>
        <taxon>Tardigrada</taxon>
        <taxon>Eutardigrada</taxon>
        <taxon>Parachela</taxon>
        <taxon>Hypsibioidea</taxon>
        <taxon>Hypsibiidae</taxon>
        <taxon>Hypsibius</taxon>
    </lineage>
</organism>
<keyword evidence="5" id="KW-0677">Repeat</keyword>
<dbReference type="PROSITE" id="PS50081">
    <property type="entry name" value="ZF_DAG_PE_2"/>
    <property type="match status" value="2"/>
</dbReference>
<comment type="similarity">
    <text evidence="2 12">Belongs to the eukaryotic diacylglycerol kinase family.</text>
</comment>
<feature type="domain" description="Phorbol-ester/DAG-type" evidence="14">
    <location>
        <begin position="571"/>
        <end position="621"/>
    </location>
</feature>
<name>A0A1W0WBM3_HYPEX</name>
<dbReference type="Gene3D" id="3.30.60.20">
    <property type="match status" value="2"/>
</dbReference>
<keyword evidence="4" id="KW-0479">Metal-binding</keyword>
<dbReference type="InterPro" id="IPR038199">
    <property type="entry name" value="DGK_typeI_N_sf"/>
</dbReference>
<dbReference type="InterPro" id="IPR002219">
    <property type="entry name" value="PKC_DAG/PE"/>
</dbReference>
<dbReference type="InterPro" id="IPR029477">
    <property type="entry name" value="DAG_kinase_typeI_N"/>
</dbReference>
<dbReference type="GO" id="GO:0007200">
    <property type="term" value="P:phospholipase C-activating G protein-coupled receptor signaling pathway"/>
    <property type="evidence" value="ECO:0007669"/>
    <property type="project" value="InterPro"/>
</dbReference>
<dbReference type="InterPro" id="IPR000756">
    <property type="entry name" value="Diacylglycerol_kin_accessory"/>
</dbReference>
<keyword evidence="11 12" id="KW-0067">ATP-binding</keyword>
<feature type="region of interest" description="Disordered" evidence="13">
    <location>
        <begin position="1016"/>
        <end position="1039"/>
    </location>
</feature>
<dbReference type="FunFam" id="3.30.60.20:FF:000013">
    <property type="entry name" value="Diacylglycerol kinase"/>
    <property type="match status" value="1"/>
</dbReference>
<keyword evidence="7" id="KW-0863">Zinc-finger</keyword>
<feature type="domain" description="EF-hand" evidence="16">
    <location>
        <begin position="441"/>
        <end position="476"/>
    </location>
</feature>
<feature type="compositionally biased region" description="Basic residues" evidence="13">
    <location>
        <begin position="1017"/>
        <end position="1027"/>
    </location>
</feature>
<feature type="region of interest" description="Disordered" evidence="13">
    <location>
        <begin position="222"/>
        <end position="284"/>
    </location>
</feature>
<accession>A0A1W0WBM3</accession>
<feature type="compositionally biased region" description="Acidic residues" evidence="13">
    <location>
        <begin position="126"/>
        <end position="137"/>
    </location>
</feature>
<keyword evidence="6 12" id="KW-0547">Nucleotide-binding</keyword>
<dbReference type="Gene3D" id="1.10.238.110">
    <property type="entry name" value="Diacylglycerol kinase alpha"/>
    <property type="match status" value="3"/>
</dbReference>
<dbReference type="Gene3D" id="3.40.50.10330">
    <property type="entry name" value="Probable inorganic polyphosphate/atp-NAD kinase, domain 1"/>
    <property type="match status" value="1"/>
</dbReference>
<dbReference type="FunFam" id="3.30.60.20:FF:000016">
    <property type="entry name" value="Diacylglycerol kinase"/>
    <property type="match status" value="1"/>
</dbReference>
<dbReference type="GO" id="GO:0005524">
    <property type="term" value="F:ATP binding"/>
    <property type="evidence" value="ECO:0007669"/>
    <property type="project" value="UniProtKB-KW"/>
</dbReference>
<dbReference type="SMART" id="SM00045">
    <property type="entry name" value="DAGKa"/>
    <property type="match status" value="1"/>
</dbReference>
<feature type="compositionally biased region" description="Low complexity" evidence="13">
    <location>
        <begin position="146"/>
        <end position="155"/>
    </location>
</feature>
<evidence type="ECO:0000256" key="7">
    <source>
        <dbReference type="ARBA" id="ARBA00022771"/>
    </source>
</evidence>
<evidence type="ECO:0000256" key="13">
    <source>
        <dbReference type="SAM" id="MobiDB-lite"/>
    </source>
</evidence>
<dbReference type="GO" id="GO:0005886">
    <property type="term" value="C:plasma membrane"/>
    <property type="evidence" value="ECO:0007669"/>
    <property type="project" value="TreeGrafter"/>
</dbReference>
<dbReference type="CDD" id="cd20845">
    <property type="entry name" value="C1_DGKbeta_rpt1"/>
    <property type="match status" value="1"/>
</dbReference>
<dbReference type="InterPro" id="IPR018247">
    <property type="entry name" value="EF_Hand_1_Ca_BS"/>
</dbReference>
<dbReference type="SUPFAM" id="SSF47473">
    <property type="entry name" value="EF-hand"/>
    <property type="match status" value="3"/>
</dbReference>
<protein>
    <recommendedName>
        <fullName evidence="12">Diacylglycerol kinase</fullName>
        <shortName evidence="12">DAG kinase</shortName>
        <ecNumber evidence="12">2.7.1.107</ecNumber>
    </recommendedName>
</protein>
<feature type="region of interest" description="Disordered" evidence="13">
    <location>
        <begin position="76"/>
        <end position="155"/>
    </location>
</feature>
<evidence type="ECO:0000256" key="5">
    <source>
        <dbReference type="ARBA" id="ARBA00022737"/>
    </source>
</evidence>
<comment type="catalytic activity">
    <reaction evidence="1 12">
        <text>a 1,2-diacyl-sn-glycerol + ATP = a 1,2-diacyl-sn-glycero-3-phosphate + ADP + H(+)</text>
        <dbReference type="Rhea" id="RHEA:10272"/>
        <dbReference type="ChEBI" id="CHEBI:15378"/>
        <dbReference type="ChEBI" id="CHEBI:17815"/>
        <dbReference type="ChEBI" id="CHEBI:30616"/>
        <dbReference type="ChEBI" id="CHEBI:58608"/>
        <dbReference type="ChEBI" id="CHEBI:456216"/>
        <dbReference type="EC" id="2.7.1.107"/>
    </reaction>
</comment>
<sequence>MTTTVMMMKGRKSLTTVSSMTVTASADSGLGSFRWQKLSPAEFQQLQDYQSDSPKKLKDVLEEFNENGILAKYKSDDECSLSESEYEDPSPGVVVVEGGGGGEEGTTTSLIKDDRDTGGIGYEGPSPEEEPEGEDERDGAVRRPPSTQASAAAHTTADLLNNTTIDYEGFQLFMNTYLDVEVPEELNRHLFLSFVKRPIPFNSSHPGSSSFPFSKPKSLSITGENKLKDGTSSAGTGTGYQRSSQSSINLNPHDLAHCQASYEQHQHTATSTTGSTGSGSDGRWHALADKVHGLAERIQSGFHRGSLASTEGSRTRGNSVGSGSHPSVTITQADSTEMNGAVWEQQQRHSPTCQSPTQQLHPLAQKNIGASTTARQGSLDFDRLDHPRMTVRASITGLLFKNHSQGSRLSISSFAQAIDITTVRVSLKDIVCYLSLLEGGRPEDKLEFMFRLYDSDGNGVLDAHEMESIVNQMMTVAEYLGWDVTELRPILKEMMVEIDYDGDGSVSLDEWKRGGLTTIPLLVLLGLDAVSSDCLDVCGGGGRLSAGDESQNDLLPEDDDVSLENVKDDGVHVWRLKHFNKPAYCNLCLNMLVGFGKQGLSCSFCKYTVHERCAARAPTNCISTYVKSKKANQVMMHHWVEGNYPAKCTRCRKNVKTYNGITGLHCRWCQMTLHNKCASQVKPECTLGELRDHILPPIAICPAVLERQRSVPLTQNQSNRKLAINRSESALQGLTSPGSSQGSQGSREEETTQVNGVPTSFQVTPFPGSHPLLVFINRKSGGKQGARILRKLQYLLNPRQVYDLGRSGPGLGLQFFKDVPNFRILCCGGDGTVGWVLDAIDKLHLNYKPPLAVLPLGTGNDLGRCLRWGGGYEGESLFKILKKVEKSQVVAMDRWQIEFSPPSDSTDDEPGDPIPYNIINNYFSIGVDASIAHRFHLMREKYPERFNSRMKNKLWYFEFGTSETFSATCKRLHEEIDIMCDGVALDLANRPPLEGIALLNIPSIYGGCNLWGEGSTNKKRVKKSPGTKRKDDKWSTDQGSSVSLASMDLHFAMQDIGDKLIEVVGMEGAMHAGQVRAGLRSSGRRLAQCSSVVIRTRKRLPMQIDGEPWMQPPCTIHITHKNQVPVLMGPPPSHKMSFMNMFKAKEKDILISAPSLTASGPSTTVVSIPVPSMPSTFPIKR</sequence>
<dbReference type="InterPro" id="IPR046349">
    <property type="entry name" value="C1-like_sf"/>
</dbReference>
<keyword evidence="3 12" id="KW-0808">Transferase</keyword>
<feature type="domain" description="EF-hand" evidence="16">
    <location>
        <begin position="486"/>
        <end position="521"/>
    </location>
</feature>
<evidence type="ECO:0000256" key="3">
    <source>
        <dbReference type="ARBA" id="ARBA00022679"/>
    </source>
</evidence>
<dbReference type="SMART" id="SM00054">
    <property type="entry name" value="EFh"/>
    <property type="match status" value="2"/>
</dbReference>
<evidence type="ECO:0000256" key="9">
    <source>
        <dbReference type="ARBA" id="ARBA00022833"/>
    </source>
</evidence>